<dbReference type="EMBL" id="CAJNOQ010038672">
    <property type="protein sequence ID" value="CAF1613332.1"/>
    <property type="molecule type" value="Genomic_DNA"/>
</dbReference>
<sequence length="302" mass="35392">INWSRALRMSDFIRLARQYPDEIVGIDYYGTEDECKNHWEEFQVWTKELKKFDIRRQASMGDYKNIELMCNVIKKLDIERLSEAYAFLHSANTTIADDIFLKHNIHLVVCPISDVYNRANVRTIEVENIKSPVEEQPRKSEIKNKSNHKQKFCRSTSFVQCSTLDALMTEAINSKLAKSGKKRLNDYQLLNKCQSGIINYSITSLCPNNYGQNLSEIYKDLFLNNNFTCEHMQYLNENAIKSSFASQQIKTDLIKYLRENYRDCYQQDKLLANLIETTHKWKVEMEKLIENNAIAAAIIRTR</sequence>
<reference evidence="1" key="1">
    <citation type="submission" date="2021-02" db="EMBL/GenBank/DDBJ databases">
        <authorList>
            <person name="Nowell W R."/>
        </authorList>
    </citation>
    <scope>NUCLEOTIDE SEQUENCE</scope>
</reference>
<evidence type="ECO:0000313" key="2">
    <source>
        <dbReference type="EMBL" id="CAF4498178.1"/>
    </source>
</evidence>
<organism evidence="1 3">
    <name type="scientific">Didymodactylos carnosus</name>
    <dbReference type="NCBI Taxonomy" id="1234261"/>
    <lineage>
        <taxon>Eukaryota</taxon>
        <taxon>Metazoa</taxon>
        <taxon>Spiralia</taxon>
        <taxon>Gnathifera</taxon>
        <taxon>Rotifera</taxon>
        <taxon>Eurotatoria</taxon>
        <taxon>Bdelloidea</taxon>
        <taxon>Philodinida</taxon>
        <taxon>Philodinidae</taxon>
        <taxon>Didymodactylos</taxon>
    </lineage>
</organism>
<evidence type="ECO:0000313" key="3">
    <source>
        <dbReference type="Proteomes" id="UP000663829"/>
    </source>
</evidence>
<proteinExistence type="predicted"/>
<feature type="non-terminal residue" evidence="1">
    <location>
        <position position="1"/>
    </location>
</feature>
<gene>
    <name evidence="1" type="ORF">GPM918_LOCUS43250</name>
    <name evidence="2" type="ORF">SRO942_LOCUS44695</name>
</gene>
<keyword evidence="3" id="KW-1185">Reference proteome</keyword>
<dbReference type="Proteomes" id="UP000663829">
    <property type="component" value="Unassembled WGS sequence"/>
</dbReference>
<dbReference type="Gene3D" id="3.20.20.140">
    <property type="entry name" value="Metal-dependent hydrolases"/>
    <property type="match status" value="1"/>
</dbReference>
<dbReference type="InterPro" id="IPR032466">
    <property type="entry name" value="Metal_Hydrolase"/>
</dbReference>
<dbReference type="Proteomes" id="UP000681722">
    <property type="component" value="Unassembled WGS sequence"/>
</dbReference>
<dbReference type="OrthoDB" id="10028681at2759"/>
<accession>A0A816BTZ0</accession>
<dbReference type="SUPFAM" id="SSF51556">
    <property type="entry name" value="Metallo-dependent hydrolases"/>
    <property type="match status" value="1"/>
</dbReference>
<dbReference type="AlphaFoldDB" id="A0A816BTZ0"/>
<name>A0A816BTZ0_9BILA</name>
<evidence type="ECO:0000313" key="1">
    <source>
        <dbReference type="EMBL" id="CAF1613332.1"/>
    </source>
</evidence>
<comment type="caution">
    <text evidence="1">The sequence shown here is derived from an EMBL/GenBank/DDBJ whole genome shotgun (WGS) entry which is preliminary data.</text>
</comment>
<protein>
    <submittedName>
        <fullName evidence="1">Uncharacterized protein</fullName>
    </submittedName>
</protein>
<dbReference type="EMBL" id="CAJOBC010105529">
    <property type="protein sequence ID" value="CAF4498178.1"/>
    <property type="molecule type" value="Genomic_DNA"/>
</dbReference>